<proteinExistence type="predicted"/>
<name>A0A6A5TCL3_9PLEO</name>
<feature type="signal peptide" evidence="2">
    <location>
        <begin position="1"/>
        <end position="24"/>
    </location>
</feature>
<evidence type="ECO:0000256" key="1">
    <source>
        <dbReference type="SAM" id="Phobius"/>
    </source>
</evidence>
<keyword evidence="4" id="KW-1185">Reference proteome</keyword>
<protein>
    <submittedName>
        <fullName evidence="3">Uncharacterized protein</fullName>
    </submittedName>
</protein>
<keyword evidence="1" id="KW-1133">Transmembrane helix</keyword>
<reference evidence="3" key="1">
    <citation type="journal article" date="2020" name="Stud. Mycol.">
        <title>101 Dothideomycetes genomes: a test case for predicting lifestyles and emergence of pathogens.</title>
        <authorList>
            <person name="Haridas S."/>
            <person name="Albert R."/>
            <person name="Binder M."/>
            <person name="Bloem J."/>
            <person name="Labutti K."/>
            <person name="Salamov A."/>
            <person name="Andreopoulos B."/>
            <person name="Baker S."/>
            <person name="Barry K."/>
            <person name="Bills G."/>
            <person name="Bluhm B."/>
            <person name="Cannon C."/>
            <person name="Castanera R."/>
            <person name="Culley D."/>
            <person name="Daum C."/>
            <person name="Ezra D."/>
            <person name="Gonzalez J."/>
            <person name="Henrissat B."/>
            <person name="Kuo A."/>
            <person name="Liang C."/>
            <person name="Lipzen A."/>
            <person name="Lutzoni F."/>
            <person name="Magnuson J."/>
            <person name="Mondo S."/>
            <person name="Nolan M."/>
            <person name="Ohm R."/>
            <person name="Pangilinan J."/>
            <person name="Park H.-J."/>
            <person name="Ramirez L."/>
            <person name="Alfaro M."/>
            <person name="Sun H."/>
            <person name="Tritt A."/>
            <person name="Yoshinaga Y."/>
            <person name="Zwiers L.-H."/>
            <person name="Turgeon B."/>
            <person name="Goodwin S."/>
            <person name="Spatafora J."/>
            <person name="Crous P."/>
            <person name="Grigoriev I."/>
        </authorList>
    </citation>
    <scope>NUCLEOTIDE SEQUENCE</scope>
    <source>
        <strain evidence="3">CBS 675.92</strain>
    </source>
</reference>
<accession>A0A6A5TCL3</accession>
<gene>
    <name evidence="3" type="ORF">CC80DRAFT_497560</name>
</gene>
<keyword evidence="1" id="KW-0812">Transmembrane</keyword>
<evidence type="ECO:0000313" key="4">
    <source>
        <dbReference type="Proteomes" id="UP000800035"/>
    </source>
</evidence>
<dbReference type="OrthoDB" id="4154404at2759"/>
<keyword evidence="2" id="KW-0732">Signal</keyword>
<dbReference type="Proteomes" id="UP000800035">
    <property type="component" value="Unassembled WGS sequence"/>
</dbReference>
<evidence type="ECO:0000256" key="2">
    <source>
        <dbReference type="SAM" id="SignalP"/>
    </source>
</evidence>
<keyword evidence="1" id="KW-0472">Membrane</keyword>
<feature type="chain" id="PRO_5025611544" evidence="2">
    <location>
        <begin position="25"/>
        <end position="305"/>
    </location>
</feature>
<feature type="transmembrane region" description="Helical" evidence="1">
    <location>
        <begin position="283"/>
        <end position="304"/>
    </location>
</feature>
<organism evidence="3 4">
    <name type="scientific">Byssothecium circinans</name>
    <dbReference type="NCBI Taxonomy" id="147558"/>
    <lineage>
        <taxon>Eukaryota</taxon>
        <taxon>Fungi</taxon>
        <taxon>Dikarya</taxon>
        <taxon>Ascomycota</taxon>
        <taxon>Pezizomycotina</taxon>
        <taxon>Dothideomycetes</taxon>
        <taxon>Pleosporomycetidae</taxon>
        <taxon>Pleosporales</taxon>
        <taxon>Massarineae</taxon>
        <taxon>Massarinaceae</taxon>
        <taxon>Byssothecium</taxon>
    </lineage>
</organism>
<sequence>MQFLTTSTFGIAILLTLSSNKATAAELLGCDAVGCPEDQNQRTQCSVGNATLRVLGITNITTSLDKSPITWTIGYNEGKKPGNDSVDTYDRNFYLGTPPSLQLKDTTGCALFFEGVAPSIALPKPKPGPSNIANFTCSDVLKEDCVSDLISQAKSAAKGIDGKDDFCSSLQKSLVDKPPSTCSLVKGSWGAVFAQPLTGDKAPVRTNLTTCRPTTGQNYDVSLVLSNRKDSNLVNGGMAPILRSVAPVMTVFRKGDNTEAYLTCLQMVEAYGSRAATLVKGDAAGTSVPFVSFLTFVAIALVFVF</sequence>
<evidence type="ECO:0000313" key="3">
    <source>
        <dbReference type="EMBL" id="KAF1949402.1"/>
    </source>
</evidence>
<dbReference type="EMBL" id="ML977038">
    <property type="protein sequence ID" value="KAF1949402.1"/>
    <property type="molecule type" value="Genomic_DNA"/>
</dbReference>
<dbReference type="AlphaFoldDB" id="A0A6A5TCL3"/>